<evidence type="ECO:0000256" key="5">
    <source>
        <dbReference type="ARBA" id="ARBA00022825"/>
    </source>
</evidence>
<evidence type="ECO:0000313" key="8">
    <source>
        <dbReference type="Proteomes" id="UP000049472"/>
    </source>
</evidence>
<evidence type="ECO:0000256" key="6">
    <source>
        <dbReference type="RuleBase" id="RU003567"/>
    </source>
</evidence>
<evidence type="ECO:0000256" key="2">
    <source>
        <dbReference type="ARBA" id="ARBA00022490"/>
    </source>
</evidence>
<evidence type="ECO:0000256" key="3">
    <source>
        <dbReference type="ARBA" id="ARBA00022670"/>
    </source>
</evidence>
<sequence>MPLFKNLEIKNQTDTCADLFFYGDIVSDWWGAWQDEDQYPDAIKNFLNEQQGKDLNVYINSGGGSVFAGIAIYNMLRRHAQSNKVNVYVDGLAGSIASVIAFAGSNKPTIPSNAFLMIHNPWTSATGNAEELRKIADDLDQISTGIVNIYAEHLKEGVSIDTIKELMDKETWLNGADASEYFDIEVGDTKEYEAAVTDYADIPENVKKTMDSARKNKDAADNAKKRDQIKKITINNFTKGD</sequence>
<dbReference type="NCBIfam" id="NF045542">
    <property type="entry name" value="Clp_rel_HeadMat"/>
    <property type="match status" value="1"/>
</dbReference>
<evidence type="ECO:0000313" key="7">
    <source>
        <dbReference type="EMBL" id="CRL42606.1"/>
    </source>
</evidence>
<dbReference type="RefSeq" id="WP_055062843.1">
    <property type="nucleotide sequence ID" value="NZ_CVRQ01000079.1"/>
</dbReference>
<dbReference type="GO" id="GO:0004252">
    <property type="term" value="F:serine-type endopeptidase activity"/>
    <property type="evidence" value="ECO:0007669"/>
    <property type="project" value="InterPro"/>
</dbReference>
<keyword evidence="8" id="KW-1185">Reference proteome</keyword>
<dbReference type="InterPro" id="IPR029045">
    <property type="entry name" value="ClpP/crotonase-like_dom_sf"/>
</dbReference>
<evidence type="ECO:0000256" key="4">
    <source>
        <dbReference type="ARBA" id="ARBA00022801"/>
    </source>
</evidence>
<dbReference type="PRINTS" id="PR00127">
    <property type="entry name" value="CLPPROTEASEP"/>
</dbReference>
<dbReference type="Pfam" id="PF00574">
    <property type="entry name" value="CLP_protease"/>
    <property type="match status" value="1"/>
</dbReference>
<dbReference type="PANTHER" id="PTHR10381:SF70">
    <property type="entry name" value="ATP-DEPENDENT CLP PROTEASE PROTEOLYTIC SUBUNIT"/>
    <property type="match status" value="1"/>
</dbReference>
<dbReference type="Proteomes" id="UP000049472">
    <property type="component" value="Unassembled WGS sequence"/>
</dbReference>
<dbReference type="Gene3D" id="3.90.226.10">
    <property type="entry name" value="2-enoyl-CoA Hydratase, Chain A, domain 1"/>
    <property type="match status" value="1"/>
</dbReference>
<dbReference type="InterPro" id="IPR023562">
    <property type="entry name" value="ClpP/TepA"/>
</dbReference>
<keyword evidence="3" id="KW-0645">Protease</keyword>
<organism evidence="7 8">
    <name type="scientific">Agathobacter rectalis</name>
    <dbReference type="NCBI Taxonomy" id="39491"/>
    <lineage>
        <taxon>Bacteria</taxon>
        <taxon>Bacillati</taxon>
        <taxon>Bacillota</taxon>
        <taxon>Clostridia</taxon>
        <taxon>Lachnospirales</taxon>
        <taxon>Lachnospiraceae</taxon>
        <taxon>Agathobacter</taxon>
    </lineage>
</organism>
<dbReference type="AlphaFoldDB" id="A0A0M6WYF6"/>
<dbReference type="EMBL" id="CVRQ01000079">
    <property type="protein sequence ID" value="CRL42606.1"/>
    <property type="molecule type" value="Genomic_DNA"/>
</dbReference>
<dbReference type="GO" id="GO:0009368">
    <property type="term" value="C:endopeptidase Clp complex"/>
    <property type="evidence" value="ECO:0007669"/>
    <property type="project" value="TreeGrafter"/>
</dbReference>
<protein>
    <recommendedName>
        <fullName evidence="6">ATP-dependent Clp protease proteolytic subunit</fullName>
    </recommendedName>
</protein>
<keyword evidence="4" id="KW-0378">Hydrolase</keyword>
<reference evidence="8" key="1">
    <citation type="submission" date="2015-05" db="EMBL/GenBank/DDBJ databases">
        <authorList>
            <consortium name="Pathogen Informatics"/>
        </authorList>
    </citation>
    <scope>NUCLEOTIDE SEQUENCE [LARGE SCALE GENOMIC DNA]</scope>
    <source>
        <strain evidence="8">T1-815</strain>
    </source>
</reference>
<comment type="similarity">
    <text evidence="1 6">Belongs to the peptidase S14 family.</text>
</comment>
<dbReference type="PANTHER" id="PTHR10381">
    <property type="entry name" value="ATP-DEPENDENT CLP PROTEASE PROTEOLYTIC SUBUNIT"/>
    <property type="match status" value="1"/>
</dbReference>
<gene>
    <name evidence="7" type="ORF">T1815_28661</name>
</gene>
<dbReference type="SUPFAM" id="SSF52096">
    <property type="entry name" value="ClpP/crotonase"/>
    <property type="match status" value="1"/>
</dbReference>
<keyword evidence="2" id="KW-0963">Cytoplasm</keyword>
<keyword evidence="5" id="KW-0720">Serine protease</keyword>
<dbReference type="InterPro" id="IPR001907">
    <property type="entry name" value="ClpP"/>
</dbReference>
<dbReference type="GO" id="GO:0051117">
    <property type="term" value="F:ATPase binding"/>
    <property type="evidence" value="ECO:0007669"/>
    <property type="project" value="TreeGrafter"/>
</dbReference>
<proteinExistence type="inferred from homology"/>
<dbReference type="GO" id="GO:0004176">
    <property type="term" value="F:ATP-dependent peptidase activity"/>
    <property type="evidence" value="ECO:0007669"/>
    <property type="project" value="InterPro"/>
</dbReference>
<name>A0A0M6WYF6_9FIRM</name>
<accession>A0A0M6WYF6</accession>
<dbReference type="GO" id="GO:0006515">
    <property type="term" value="P:protein quality control for misfolded or incompletely synthesized proteins"/>
    <property type="evidence" value="ECO:0007669"/>
    <property type="project" value="TreeGrafter"/>
</dbReference>
<dbReference type="CDD" id="cd07016">
    <property type="entry name" value="S14_ClpP_1"/>
    <property type="match status" value="1"/>
</dbReference>
<evidence type="ECO:0000256" key="1">
    <source>
        <dbReference type="ARBA" id="ARBA00007039"/>
    </source>
</evidence>